<dbReference type="Proteomes" id="UP000295573">
    <property type="component" value="Unassembled WGS sequence"/>
</dbReference>
<dbReference type="SUPFAM" id="SSF54862">
    <property type="entry name" value="4Fe-4S ferredoxins"/>
    <property type="match status" value="1"/>
</dbReference>
<sequence length="75" mass="8194">MVTTTASKVEIDWTRCDGHGLCATLLPNDVVLDEWGFPVLNGREITAGELPHARRAVLACPALALRLDRPVERDA</sequence>
<dbReference type="Gene3D" id="3.30.70.20">
    <property type="match status" value="1"/>
</dbReference>
<gene>
    <name evidence="1" type="ORF">EV646_106259</name>
</gene>
<dbReference type="Pfam" id="PF13459">
    <property type="entry name" value="Fer4_15"/>
    <property type="match status" value="1"/>
</dbReference>
<protein>
    <submittedName>
        <fullName evidence="1">Ferredoxin</fullName>
    </submittedName>
</protein>
<evidence type="ECO:0000313" key="2">
    <source>
        <dbReference type="Proteomes" id="UP000295573"/>
    </source>
</evidence>
<organism evidence="1 2">
    <name type="scientific">Kribbella antiqua</name>
    <dbReference type="NCBI Taxonomy" id="2512217"/>
    <lineage>
        <taxon>Bacteria</taxon>
        <taxon>Bacillati</taxon>
        <taxon>Actinomycetota</taxon>
        <taxon>Actinomycetes</taxon>
        <taxon>Propionibacteriales</taxon>
        <taxon>Kribbellaceae</taxon>
        <taxon>Kribbella</taxon>
    </lineage>
</organism>
<name>A0A4V6NNK5_9ACTN</name>
<reference evidence="1 2" key="1">
    <citation type="journal article" date="2015" name="Stand. Genomic Sci.">
        <title>Genomic Encyclopedia of Bacterial and Archaeal Type Strains, Phase III: the genomes of soil and plant-associated and newly described type strains.</title>
        <authorList>
            <person name="Whitman W.B."/>
            <person name="Woyke T."/>
            <person name="Klenk H.P."/>
            <person name="Zhou Y."/>
            <person name="Lilburn T.G."/>
            <person name="Beck B.J."/>
            <person name="De Vos P."/>
            <person name="Vandamme P."/>
            <person name="Eisen J.A."/>
            <person name="Garrity G."/>
            <person name="Hugenholtz P."/>
            <person name="Kyrpides N.C."/>
        </authorList>
    </citation>
    <scope>NUCLEOTIDE SEQUENCE [LARGE SCALE GENOMIC DNA]</scope>
    <source>
        <strain evidence="1 2">VKM Ac-2541</strain>
    </source>
</reference>
<proteinExistence type="predicted"/>
<keyword evidence="2" id="KW-1185">Reference proteome</keyword>
<dbReference type="RefSeq" id="WP_132150315.1">
    <property type="nucleotide sequence ID" value="NZ_SLWR01000006.1"/>
</dbReference>
<accession>A0A4V6NNK5</accession>
<dbReference type="OrthoDB" id="4741951at2"/>
<dbReference type="AlphaFoldDB" id="A0A4V6NNK5"/>
<dbReference type="EMBL" id="SLWR01000006">
    <property type="protein sequence ID" value="TCO47020.1"/>
    <property type="molecule type" value="Genomic_DNA"/>
</dbReference>
<comment type="caution">
    <text evidence="1">The sequence shown here is derived from an EMBL/GenBank/DDBJ whole genome shotgun (WGS) entry which is preliminary data.</text>
</comment>
<evidence type="ECO:0000313" key="1">
    <source>
        <dbReference type="EMBL" id="TCO47020.1"/>
    </source>
</evidence>